<dbReference type="GO" id="GO:0005770">
    <property type="term" value="C:late endosome"/>
    <property type="evidence" value="ECO:0007669"/>
    <property type="project" value="TreeGrafter"/>
</dbReference>
<gene>
    <name evidence="8" type="primary">LOC111460016</name>
</gene>
<keyword evidence="7" id="KW-1185">Reference proteome</keyword>
<dbReference type="Gene3D" id="2.60.40.1170">
    <property type="entry name" value="Mu homology domain, subdomain B"/>
    <property type="match status" value="1"/>
</dbReference>
<dbReference type="PROSITE" id="PS51072">
    <property type="entry name" value="MHD"/>
    <property type="match status" value="1"/>
</dbReference>
<evidence type="ECO:0000256" key="3">
    <source>
        <dbReference type="ARBA" id="ARBA00022927"/>
    </source>
</evidence>
<keyword evidence="2" id="KW-0813">Transport</keyword>
<dbReference type="RefSeq" id="XP_022958862.1">
    <property type="nucleotide sequence ID" value="XM_023103094.1"/>
</dbReference>
<accession>A0A6J1H302</accession>
<dbReference type="Proteomes" id="UP000504609">
    <property type="component" value="Unplaced"/>
</dbReference>
<comment type="subcellular location">
    <subcellularLocation>
        <location evidence="5">Endomembrane system</location>
        <topology evidence="5">Peripheral membrane protein</topology>
        <orientation evidence="5">Cytoplasmic side</orientation>
    </subcellularLocation>
</comment>
<keyword evidence="3" id="KW-0653">Protein transport</keyword>
<dbReference type="Pfam" id="PF00928">
    <property type="entry name" value="Adap_comp_sub"/>
    <property type="match status" value="1"/>
</dbReference>
<evidence type="ECO:0000259" key="6">
    <source>
        <dbReference type="PROSITE" id="PS51072"/>
    </source>
</evidence>
<evidence type="ECO:0000313" key="8">
    <source>
        <dbReference type="RefSeq" id="XP_022958862.1"/>
    </source>
</evidence>
<proteinExistence type="inferred from homology"/>
<dbReference type="AlphaFoldDB" id="A0A6J1H302"/>
<dbReference type="PANTHER" id="PTHR16082:SF2">
    <property type="entry name" value="AP-5 COMPLEX SUBUNIT MU-1"/>
    <property type="match status" value="1"/>
</dbReference>
<dbReference type="GeneID" id="111460016"/>
<dbReference type="InterPro" id="IPR028565">
    <property type="entry name" value="MHD"/>
</dbReference>
<evidence type="ECO:0000256" key="1">
    <source>
        <dbReference type="ARBA" id="ARBA00005324"/>
    </source>
</evidence>
<dbReference type="InterPro" id="IPR036168">
    <property type="entry name" value="AP2_Mu_C_sf"/>
</dbReference>
<feature type="domain" description="MHD" evidence="6">
    <location>
        <begin position="1"/>
        <end position="229"/>
    </location>
</feature>
<evidence type="ECO:0000256" key="4">
    <source>
        <dbReference type="ARBA" id="ARBA00023136"/>
    </source>
</evidence>
<sequence>MVAASEPFGSSAISTLLLHLLREGRGSNKTHIEGFSFHPCAQVPEHGIDKQAVMFPPPLGNFVLMRYQAMCAFWPPVKGFYQLFMVSEDKGAFLFKLCLMEGYKAPLSMEFCTVTMPFPRRRIVSFDGTPSIGTVSTTEHSVEWKILATGRGLLGKSVEATFPGTIRFFTLANPKLADSDIEAESASDVVSIEEFLMEKMSKDHLPPVELEEPFCWQAYNYAKVSFKILGASLSGISVDPKSKNMLLKKRRRPNSPLEFA</sequence>
<dbReference type="GO" id="GO:0030119">
    <property type="term" value="C:AP-type membrane coat adaptor complex"/>
    <property type="evidence" value="ECO:0007669"/>
    <property type="project" value="TreeGrafter"/>
</dbReference>
<protein>
    <submittedName>
        <fullName evidence="8">AP-5 complex subunit mu-like</fullName>
    </submittedName>
</protein>
<dbReference type="GO" id="GO:0005829">
    <property type="term" value="C:cytosol"/>
    <property type="evidence" value="ECO:0007669"/>
    <property type="project" value="TreeGrafter"/>
</dbReference>
<dbReference type="PANTHER" id="PTHR16082">
    <property type="entry name" value="AP-5 COMPLEX SUBUNIT MU-1"/>
    <property type="match status" value="1"/>
</dbReference>
<dbReference type="InterPro" id="IPR039591">
    <property type="entry name" value="AP5M1"/>
</dbReference>
<organism evidence="7 8">
    <name type="scientific">Cucurbita moschata</name>
    <name type="common">Winter crookneck squash</name>
    <name type="synonym">Cucurbita pepo var. moschata</name>
    <dbReference type="NCBI Taxonomy" id="3662"/>
    <lineage>
        <taxon>Eukaryota</taxon>
        <taxon>Viridiplantae</taxon>
        <taxon>Streptophyta</taxon>
        <taxon>Embryophyta</taxon>
        <taxon>Tracheophyta</taxon>
        <taxon>Spermatophyta</taxon>
        <taxon>Magnoliopsida</taxon>
        <taxon>eudicotyledons</taxon>
        <taxon>Gunneridae</taxon>
        <taxon>Pentapetalae</taxon>
        <taxon>rosids</taxon>
        <taxon>fabids</taxon>
        <taxon>Cucurbitales</taxon>
        <taxon>Cucurbitaceae</taxon>
        <taxon>Cucurbiteae</taxon>
        <taxon>Cucurbita</taxon>
    </lineage>
</organism>
<dbReference type="KEGG" id="cmos:111460016"/>
<comment type="similarity">
    <text evidence="1">Belongs to the adaptor complexes medium subunit family.</text>
</comment>
<keyword evidence="4" id="KW-0472">Membrane</keyword>
<name>A0A6J1H302_CUCMO</name>
<dbReference type="FunFam" id="2.60.40.1170:FF:000025">
    <property type="entry name" value="AP-5 complex subunit mu isoform X1"/>
    <property type="match status" value="1"/>
</dbReference>
<evidence type="ECO:0000313" key="7">
    <source>
        <dbReference type="Proteomes" id="UP000504609"/>
    </source>
</evidence>
<dbReference type="GO" id="GO:0015031">
    <property type="term" value="P:protein transport"/>
    <property type="evidence" value="ECO:0007669"/>
    <property type="project" value="UniProtKB-KW"/>
</dbReference>
<dbReference type="SUPFAM" id="SSF49447">
    <property type="entry name" value="Second domain of Mu2 adaptin subunit (ap50) of ap2 adaptor"/>
    <property type="match status" value="1"/>
</dbReference>
<evidence type="ECO:0000256" key="2">
    <source>
        <dbReference type="ARBA" id="ARBA00022448"/>
    </source>
</evidence>
<reference evidence="8" key="1">
    <citation type="submission" date="2025-08" db="UniProtKB">
        <authorList>
            <consortium name="RefSeq"/>
        </authorList>
    </citation>
    <scope>IDENTIFICATION</scope>
    <source>
        <tissue evidence="8">Young leaves</tissue>
    </source>
</reference>
<evidence type="ECO:0000256" key="5">
    <source>
        <dbReference type="ARBA" id="ARBA00029433"/>
    </source>
</evidence>
<dbReference type="GO" id="GO:0016197">
    <property type="term" value="P:endosomal transport"/>
    <property type="evidence" value="ECO:0007669"/>
    <property type="project" value="TreeGrafter"/>
</dbReference>
<dbReference type="GO" id="GO:0005764">
    <property type="term" value="C:lysosome"/>
    <property type="evidence" value="ECO:0007669"/>
    <property type="project" value="TreeGrafter"/>
</dbReference>